<dbReference type="InterPro" id="IPR001254">
    <property type="entry name" value="Trypsin_dom"/>
</dbReference>
<dbReference type="InterPro" id="IPR043708">
    <property type="entry name" value="DUF5648"/>
</dbReference>
<proteinExistence type="inferred from homology"/>
<dbReference type="InterPro" id="IPR009003">
    <property type="entry name" value="Peptidase_S1_PA"/>
</dbReference>
<dbReference type="PRINTS" id="PR00839">
    <property type="entry name" value="V8PROTEASE"/>
</dbReference>
<evidence type="ECO:0000256" key="5">
    <source>
        <dbReference type="ARBA" id="ARBA00022825"/>
    </source>
</evidence>
<keyword evidence="4 6" id="KW-0378">Hydrolase</keyword>
<comment type="similarity">
    <text evidence="1 6">Belongs to the peptidase S1B family.</text>
</comment>
<protein>
    <recommendedName>
        <fullName evidence="6">Serine protease</fullName>
        <ecNumber evidence="6">3.4.21.-</ecNumber>
    </recommendedName>
</protein>
<dbReference type="eggNOG" id="COG3591">
    <property type="taxonomic scope" value="Bacteria"/>
</dbReference>
<keyword evidence="2 6" id="KW-0645">Protease</keyword>
<dbReference type="KEGG" id="cyc:PCC7424_2215"/>
<dbReference type="OrthoDB" id="418413at2"/>
<feature type="domain" description="Peptidase S1" evidence="7">
    <location>
        <begin position="94"/>
        <end position="286"/>
    </location>
</feature>
<organism evidence="10 11">
    <name type="scientific">Gloeothece citriformis (strain PCC 7424)</name>
    <name type="common">Cyanothece sp. (strain PCC 7424)</name>
    <dbReference type="NCBI Taxonomy" id="65393"/>
    <lineage>
        <taxon>Bacteria</taxon>
        <taxon>Bacillati</taxon>
        <taxon>Cyanobacteriota</taxon>
        <taxon>Cyanophyceae</taxon>
        <taxon>Oscillatoriophycideae</taxon>
        <taxon>Chroococcales</taxon>
        <taxon>Aphanothecaceae</taxon>
        <taxon>Gloeothece</taxon>
        <taxon>Gloeothece citriformis</taxon>
    </lineage>
</organism>
<evidence type="ECO:0000256" key="2">
    <source>
        <dbReference type="ARBA" id="ARBA00022670"/>
    </source>
</evidence>
<evidence type="ECO:0000256" key="1">
    <source>
        <dbReference type="ARBA" id="ARBA00008764"/>
    </source>
</evidence>
<dbReference type="Gene3D" id="2.40.10.10">
    <property type="entry name" value="Trypsin-like serine proteases"/>
    <property type="match status" value="2"/>
</dbReference>
<evidence type="ECO:0000259" key="8">
    <source>
        <dbReference type="Pfam" id="PF07705"/>
    </source>
</evidence>
<evidence type="ECO:0000256" key="3">
    <source>
        <dbReference type="ARBA" id="ARBA00022729"/>
    </source>
</evidence>
<dbReference type="EC" id="3.4.21.-" evidence="6"/>
<dbReference type="Pfam" id="PF00089">
    <property type="entry name" value="Trypsin"/>
    <property type="match status" value="1"/>
</dbReference>
<dbReference type="EMBL" id="CP001291">
    <property type="protein sequence ID" value="ACK70637.1"/>
    <property type="molecule type" value="Genomic_DNA"/>
</dbReference>
<dbReference type="GO" id="GO:0006508">
    <property type="term" value="P:proteolysis"/>
    <property type="evidence" value="ECO:0007669"/>
    <property type="project" value="UniProtKB-KW"/>
</dbReference>
<dbReference type="InterPro" id="IPR043504">
    <property type="entry name" value="Peptidase_S1_PA_chymotrypsin"/>
</dbReference>
<dbReference type="PANTHER" id="PTHR15462">
    <property type="entry name" value="SERINE PROTEASE"/>
    <property type="match status" value="1"/>
</dbReference>
<keyword evidence="11" id="KW-1185">Reference proteome</keyword>
<sequence length="606" mass="67577">MVYSESSINNLFNTKLEKDYLAVGLKSSHKDDLLSQKNQEWEDKYQSMFSPFNPWQPNGILGTDNRQRVNDTLTFPFSGVARIVTYWSNGEITIGSGAMVSPYHLLTAGHNLHDVSEGGYAQRVEVILGSKGTITRDDRANFEYYGVANSVNLRVDNVWANGENYDYDWGLITVDRNIGNYTGWFNYGFNNISNGTQVNVAGYPSDFFDPNKDGIWDNYDMTYQVGTISEVSNFVLKSTDLDFATGISGSPMWINQGNEKVIYGIASAMFYNTITRAGIYNQFTRITENRANTLTNWINQDNASLQPIDKPDWVDYDKWFDTNSASFLSTQITPGNSFSITTTIRNNGTAPSSAPIIVSFYASTDSSITTSDFKIGDVIVSPIAPFASESITWTGKFPTIAAGNYYVGWIIDSDNRSQEFDELNNTGMIKNSTLRINAPTTSPSTPTLPSTVIDWQISDSLLQTPAYRFYNTIAGGHFFTTSPTERDAVLRSLPHFQYEAVGFTASGVGGENLLPVYRFYNTVAGGHFFTMSEVERDTVINTQPQYIYEGVGFYTYGANSNLGQDIYRFYNTVAGGHFFTMSQAERDTVINTLPQYVYEGVAFEAG</sequence>
<reference evidence="11" key="1">
    <citation type="journal article" date="2011" name="MBio">
        <title>Novel metabolic attributes of the genus Cyanothece, comprising a group of unicellular nitrogen-fixing Cyanobacteria.</title>
        <authorList>
            <person name="Bandyopadhyay A."/>
            <person name="Elvitigala T."/>
            <person name="Welsh E."/>
            <person name="Stockel J."/>
            <person name="Liberton M."/>
            <person name="Min H."/>
            <person name="Sherman L.A."/>
            <person name="Pakrasi H.B."/>
        </authorList>
    </citation>
    <scope>NUCLEOTIDE SEQUENCE [LARGE SCALE GENOMIC DNA]</scope>
    <source>
        <strain evidence="11">PCC 7424</strain>
    </source>
</reference>
<dbReference type="InterPro" id="IPR008256">
    <property type="entry name" value="Peptidase_S1B"/>
</dbReference>
<name>B7KGG6_GLOC7</name>
<dbReference type="PANTHER" id="PTHR15462:SF8">
    <property type="entry name" value="SERINE PROTEASE"/>
    <property type="match status" value="1"/>
</dbReference>
<evidence type="ECO:0000256" key="6">
    <source>
        <dbReference type="RuleBase" id="RU004296"/>
    </source>
</evidence>
<feature type="domain" description="DUF5648" evidence="9">
    <location>
        <begin position="465"/>
        <end position="604"/>
    </location>
</feature>
<gene>
    <name evidence="10" type="ordered locus">PCC7424_2215</name>
</gene>
<evidence type="ECO:0000313" key="11">
    <source>
        <dbReference type="Proteomes" id="UP000002384"/>
    </source>
</evidence>
<keyword evidence="5 6" id="KW-0720">Serine protease</keyword>
<dbReference type="Pfam" id="PF07705">
    <property type="entry name" value="CARDB"/>
    <property type="match status" value="1"/>
</dbReference>
<dbReference type="STRING" id="65393.PCC7424_2215"/>
<feature type="domain" description="CARDB" evidence="8">
    <location>
        <begin position="330"/>
        <end position="426"/>
    </location>
</feature>
<dbReference type="Gene3D" id="2.60.40.10">
    <property type="entry name" value="Immunoglobulins"/>
    <property type="match status" value="1"/>
</dbReference>
<keyword evidence="3" id="KW-0732">Signal</keyword>
<accession>B7KGG6</accession>
<dbReference type="InterPro" id="IPR011635">
    <property type="entry name" value="CARDB"/>
</dbReference>
<evidence type="ECO:0000256" key="4">
    <source>
        <dbReference type="ARBA" id="ARBA00022801"/>
    </source>
</evidence>
<dbReference type="HOGENOM" id="CLU_450355_0_0_3"/>
<dbReference type="InterPro" id="IPR050966">
    <property type="entry name" value="Glutamyl_endopeptidase"/>
</dbReference>
<evidence type="ECO:0000313" key="10">
    <source>
        <dbReference type="EMBL" id="ACK70637.1"/>
    </source>
</evidence>
<dbReference type="Pfam" id="PF18885">
    <property type="entry name" value="DUF5648"/>
    <property type="match status" value="1"/>
</dbReference>
<evidence type="ECO:0000259" key="9">
    <source>
        <dbReference type="Pfam" id="PF18885"/>
    </source>
</evidence>
<dbReference type="InterPro" id="IPR013783">
    <property type="entry name" value="Ig-like_fold"/>
</dbReference>
<dbReference type="Proteomes" id="UP000002384">
    <property type="component" value="Chromosome"/>
</dbReference>
<dbReference type="AlphaFoldDB" id="B7KGG6"/>
<dbReference type="SUPFAM" id="SSF50494">
    <property type="entry name" value="Trypsin-like serine proteases"/>
    <property type="match status" value="1"/>
</dbReference>
<dbReference type="GO" id="GO:0004252">
    <property type="term" value="F:serine-type endopeptidase activity"/>
    <property type="evidence" value="ECO:0007669"/>
    <property type="project" value="InterPro"/>
</dbReference>
<dbReference type="RefSeq" id="WP_015954242.1">
    <property type="nucleotide sequence ID" value="NC_011729.1"/>
</dbReference>
<evidence type="ECO:0000259" key="7">
    <source>
        <dbReference type="Pfam" id="PF00089"/>
    </source>
</evidence>
<dbReference type="eggNOG" id="COG5276">
    <property type="taxonomic scope" value="Bacteria"/>
</dbReference>